<dbReference type="Pfam" id="PF00188">
    <property type="entry name" value="CAP"/>
    <property type="match status" value="1"/>
</dbReference>
<keyword evidence="4 6" id="KW-0732">Signal</keyword>
<sequence length="256" mass="28444">ILFKMFVKFLSLVTIFVYTVNAQTDYCDPDLCPKHTKHVGCGARDSTGPKCPPKTEVWEMTDDLKNMILDIHNANRSTIATGNLGHYEPADKMPTLVWSDELAKLAFYNLNNCEYGHDKCRNTKKFAYAGQNIAKSNGIGYDFQANDMIPLFISKWFAEYHDADQTVIDAYHDIEGVQVGHFTQIVSGKTTEVGCAALKFTDAKNDKKQSVQFTCDYAVTNIVDAPVYTTGDPCSSCTKGCNNQYPGLCNIGEPTL</sequence>
<comment type="similarity">
    <text evidence="2">Belongs to the CRISP family.</text>
</comment>
<dbReference type="SMART" id="SM00198">
    <property type="entry name" value="SCP"/>
    <property type="match status" value="1"/>
</dbReference>
<dbReference type="AlphaFoldDB" id="U5EP36"/>
<dbReference type="InterPro" id="IPR034763">
    <property type="entry name" value="P14a_insect"/>
</dbReference>
<evidence type="ECO:0000256" key="4">
    <source>
        <dbReference type="ARBA" id="ARBA00022729"/>
    </source>
</evidence>
<dbReference type="SUPFAM" id="SSF55797">
    <property type="entry name" value="PR-1-like"/>
    <property type="match status" value="1"/>
</dbReference>
<evidence type="ECO:0000259" key="7">
    <source>
        <dbReference type="SMART" id="SM00198"/>
    </source>
</evidence>
<comment type="subcellular location">
    <subcellularLocation>
        <location evidence="1">Secreted</location>
    </subcellularLocation>
</comment>
<evidence type="ECO:0000256" key="3">
    <source>
        <dbReference type="ARBA" id="ARBA00022525"/>
    </source>
</evidence>
<dbReference type="PANTHER" id="PTHR10334">
    <property type="entry name" value="CYSTEINE-RICH SECRETORY PROTEIN-RELATED"/>
    <property type="match status" value="1"/>
</dbReference>
<reference evidence="8" key="1">
    <citation type="journal article" date="2014" name="Insect Biochem. Mol. Biol.">
        <title>An insight into the sialome of the frog biting fly, Corethrella appendiculata.</title>
        <authorList>
            <person name="Ribeiro J.M.C."/>
            <person name="Chagas A.C."/>
            <person name="Pham V.M."/>
            <person name="Lounibos L.P."/>
            <person name="Calvo E."/>
        </authorList>
    </citation>
    <scope>NUCLEOTIDE SEQUENCE</scope>
    <source>
        <tissue evidence="8">Salivary glands</tissue>
    </source>
</reference>
<feature type="non-terminal residue" evidence="8">
    <location>
        <position position="1"/>
    </location>
</feature>
<evidence type="ECO:0000256" key="2">
    <source>
        <dbReference type="ARBA" id="ARBA00009923"/>
    </source>
</evidence>
<evidence type="ECO:0000256" key="5">
    <source>
        <dbReference type="ARBA" id="ARBA00068306"/>
    </source>
</evidence>
<accession>U5EP36</accession>
<organism evidence="8">
    <name type="scientific">Corethrella appendiculata</name>
    <dbReference type="NCBI Taxonomy" id="1370023"/>
    <lineage>
        <taxon>Eukaryota</taxon>
        <taxon>Metazoa</taxon>
        <taxon>Ecdysozoa</taxon>
        <taxon>Arthropoda</taxon>
        <taxon>Hexapoda</taxon>
        <taxon>Insecta</taxon>
        <taxon>Pterygota</taxon>
        <taxon>Neoptera</taxon>
        <taxon>Endopterygota</taxon>
        <taxon>Diptera</taxon>
        <taxon>Nematocera</taxon>
        <taxon>Culicoidea</taxon>
        <taxon>Chaoboridae</taxon>
        <taxon>Corethrella</taxon>
    </lineage>
</organism>
<feature type="chain" id="PRO_5004659690" description="Venom allergen-1" evidence="6">
    <location>
        <begin position="23"/>
        <end position="256"/>
    </location>
</feature>
<dbReference type="PIRSF" id="PIRSF038921">
    <property type="entry name" value="P14a"/>
    <property type="match status" value="1"/>
</dbReference>
<dbReference type="InterPro" id="IPR001283">
    <property type="entry name" value="CRISP-related"/>
</dbReference>
<name>U5EP36_9DIPT</name>
<keyword evidence="3" id="KW-0964">Secreted</keyword>
<dbReference type="EMBL" id="GANO01000332">
    <property type="protein sequence ID" value="JAB59539.1"/>
    <property type="molecule type" value="mRNA"/>
</dbReference>
<dbReference type="FunFam" id="3.40.33.10:FF:000007">
    <property type="entry name" value="Venom allergen"/>
    <property type="match status" value="1"/>
</dbReference>
<proteinExistence type="evidence at transcript level"/>
<dbReference type="GO" id="GO:0005576">
    <property type="term" value="C:extracellular region"/>
    <property type="evidence" value="ECO:0007669"/>
    <property type="project" value="UniProtKB-SubCell"/>
</dbReference>
<protein>
    <recommendedName>
        <fullName evidence="5">Venom allergen-1</fullName>
    </recommendedName>
</protein>
<feature type="domain" description="SCP" evidence="7">
    <location>
        <begin position="63"/>
        <end position="224"/>
    </location>
</feature>
<dbReference type="Gene3D" id="3.40.33.10">
    <property type="entry name" value="CAP"/>
    <property type="match status" value="1"/>
</dbReference>
<evidence type="ECO:0000313" key="8">
    <source>
        <dbReference type="EMBL" id="JAB59539.1"/>
    </source>
</evidence>
<dbReference type="CDD" id="cd05380">
    <property type="entry name" value="CAP_euk"/>
    <property type="match status" value="1"/>
</dbReference>
<evidence type="ECO:0000256" key="6">
    <source>
        <dbReference type="SAM" id="SignalP"/>
    </source>
</evidence>
<dbReference type="InterPro" id="IPR035940">
    <property type="entry name" value="CAP_sf"/>
</dbReference>
<evidence type="ECO:0000256" key="1">
    <source>
        <dbReference type="ARBA" id="ARBA00004613"/>
    </source>
</evidence>
<feature type="signal peptide" evidence="6">
    <location>
        <begin position="1"/>
        <end position="22"/>
    </location>
</feature>
<dbReference type="InterPro" id="IPR014044">
    <property type="entry name" value="CAP_dom"/>
</dbReference>